<dbReference type="Pfam" id="PF12945">
    <property type="entry name" value="PilZNR"/>
    <property type="match status" value="1"/>
</dbReference>
<dbReference type="Gene3D" id="2.40.10.220">
    <property type="entry name" value="predicted glycosyltransferase like domains"/>
    <property type="match status" value="1"/>
</dbReference>
<evidence type="ECO:0000256" key="2">
    <source>
        <dbReference type="ARBA" id="ARBA00023143"/>
    </source>
</evidence>
<gene>
    <name evidence="5" type="ORF">MNBD_GAMMA22-1121</name>
</gene>
<organism evidence="5">
    <name type="scientific">hydrothermal vent metagenome</name>
    <dbReference type="NCBI Taxonomy" id="652676"/>
    <lineage>
        <taxon>unclassified sequences</taxon>
        <taxon>metagenomes</taxon>
        <taxon>ecological metagenomes</taxon>
    </lineage>
</organism>
<dbReference type="SUPFAM" id="SSF141371">
    <property type="entry name" value="PilZ domain-like"/>
    <property type="match status" value="2"/>
</dbReference>
<reference evidence="5" key="1">
    <citation type="submission" date="2018-06" db="EMBL/GenBank/DDBJ databases">
        <authorList>
            <person name="Zhirakovskaya E."/>
        </authorList>
    </citation>
    <scope>NUCLEOTIDE SEQUENCE</scope>
</reference>
<proteinExistence type="predicted"/>
<dbReference type="InterPro" id="IPR009926">
    <property type="entry name" value="T3SS_YcgR_PilZN"/>
</dbReference>
<keyword evidence="2" id="KW-0975">Bacterial flagellum</keyword>
<dbReference type="EMBL" id="UOFS01000042">
    <property type="protein sequence ID" value="VAX00081.1"/>
    <property type="molecule type" value="Genomic_DNA"/>
</dbReference>
<accession>A0A3B1AEI8</accession>
<dbReference type="InterPro" id="IPR012349">
    <property type="entry name" value="Split_barrel_FMN-bd"/>
</dbReference>
<feature type="domain" description="PilZ" evidence="3">
    <location>
        <begin position="112"/>
        <end position="225"/>
    </location>
</feature>
<dbReference type="GO" id="GO:0035438">
    <property type="term" value="F:cyclic-di-GMP binding"/>
    <property type="evidence" value="ECO:0007669"/>
    <property type="project" value="InterPro"/>
</dbReference>
<dbReference type="Gene3D" id="2.30.110.10">
    <property type="entry name" value="Electron Transport, Fmn-binding Protein, Chain A"/>
    <property type="match status" value="1"/>
</dbReference>
<evidence type="ECO:0000256" key="1">
    <source>
        <dbReference type="ARBA" id="ARBA00022741"/>
    </source>
</evidence>
<dbReference type="AlphaFoldDB" id="A0A3B1AEI8"/>
<feature type="domain" description="Type III secretion system flagellar brake protein YcgR PilZN" evidence="4">
    <location>
        <begin position="20"/>
        <end position="103"/>
    </location>
</feature>
<evidence type="ECO:0000313" key="5">
    <source>
        <dbReference type="EMBL" id="VAX00081.1"/>
    </source>
</evidence>
<evidence type="ECO:0008006" key="6">
    <source>
        <dbReference type="Google" id="ProtNLM"/>
    </source>
</evidence>
<dbReference type="InterPro" id="IPR009875">
    <property type="entry name" value="PilZ_domain"/>
</dbReference>
<dbReference type="Pfam" id="PF07238">
    <property type="entry name" value="PilZ"/>
    <property type="match status" value="1"/>
</dbReference>
<name>A0A3B1AEI8_9ZZZZ</name>
<sequence length="231" mass="26107">MAGDKIEKKIIKFNEIKLSVGESIQLQNPADNSKDRIFVKFIGYRESKSILVTTPKMGKVEMQVQKGHKFIARFFSVKTVYAFSVAVLDIKRTPYPYIHLTYPHSVESVVVRNAQRVEVELIVSVQNEDPDKTLEEAVSAKMTDISTGGAKLTTAEPIGDIADDISISAKFKVGGVDQYVQILAIIRRIDFLEAEEEGGMDFHVYGLEFRFVEENDRLILHGFVYEQLSKQ</sequence>
<evidence type="ECO:0000259" key="4">
    <source>
        <dbReference type="Pfam" id="PF12945"/>
    </source>
</evidence>
<protein>
    <recommendedName>
        <fullName evidence="6">Type IV pilus assembly PilZ</fullName>
    </recommendedName>
</protein>
<evidence type="ECO:0000259" key="3">
    <source>
        <dbReference type="Pfam" id="PF07238"/>
    </source>
</evidence>
<keyword evidence="1" id="KW-0547">Nucleotide-binding</keyword>